<keyword evidence="6" id="KW-0010">Activator</keyword>
<dbReference type="InterPro" id="IPR023260">
    <property type="entry name" value="Cys/Ser-rich_nuc_prot"/>
</dbReference>
<keyword evidence="3" id="KW-0053">Apoptosis</keyword>
<evidence type="ECO:0000313" key="13">
    <source>
        <dbReference type="RefSeq" id="XP_012683239.2"/>
    </source>
</evidence>
<comment type="similarity">
    <text evidence="2">Belongs to the AXUD1 family.</text>
</comment>
<dbReference type="GO" id="GO:0006915">
    <property type="term" value="P:apoptotic process"/>
    <property type="evidence" value="ECO:0007669"/>
    <property type="project" value="UniProtKB-KW"/>
</dbReference>
<proteinExistence type="inferred from homology"/>
<protein>
    <submittedName>
        <fullName evidence="13">Cysteine/serine-rich nuclear protein 1-like</fullName>
    </submittedName>
</protein>
<evidence type="ECO:0000256" key="3">
    <source>
        <dbReference type="ARBA" id="ARBA00022703"/>
    </source>
</evidence>
<accession>A0A6P3VY13</accession>
<evidence type="ECO:0000313" key="12">
    <source>
        <dbReference type="Proteomes" id="UP000515152"/>
    </source>
</evidence>
<dbReference type="AlphaFoldDB" id="A0A6P3VY13"/>
<dbReference type="GO" id="GO:0000981">
    <property type="term" value="F:DNA-binding transcription factor activity, RNA polymerase II-specific"/>
    <property type="evidence" value="ECO:0007669"/>
    <property type="project" value="TreeGrafter"/>
</dbReference>
<dbReference type="GeneID" id="105900469"/>
<sequence>MSRDLKRKFEDSDEEPCYSSSSSPLSSSSSPIVSKWASEEENYPSRSLPPLPFYPLPHPNLSFSSILKRTKRARMKGKVRFDSVTVFLFQRCQGFTSVPSHGGCSLGMVRQHASCHRYSLAEHQAEQRLQRREKLRARLREERLEALKQRLLSSGTLTTQEAEILIVQDVPEEELALKSVAEEEEEEEEEGYLLHSYSSKQRRRLLQRAGVVRIEREEKRQLQELRRWREDCGCHCQGFCEPLTCACSLAGVKCQMDRSNFPCGCTEDSCGNPAGRVEFNAGRVQTHYIHTLMKLELERRLLEDKPQRKRETSEEEDGREEDPGAQDWHRSPFDDTLLSLESCTTPHSASPFPAPGFLFGTELTVEGEDSCSSDMTDSSCSSVQSKDTDTNPGPQSCPPLLGTEDRGMAHGLSFGESDGDFPFSSDGSDCSLPPQKHMKGTMSVCLDENTSQTDATFPCDVLPDTPDTPSASIDDTSHSYMDLSLSSDSDLGFFDSLYDCHPSPVNSHLKEYTYVNDNLFCLASGAGFPQGEDLGTQLLESLIGVA</sequence>
<evidence type="ECO:0000256" key="5">
    <source>
        <dbReference type="ARBA" id="ARBA00023125"/>
    </source>
</evidence>
<feature type="compositionally biased region" description="Low complexity" evidence="10">
    <location>
        <begin position="372"/>
        <end position="382"/>
    </location>
</feature>
<reference evidence="13" key="1">
    <citation type="submission" date="2025-08" db="UniProtKB">
        <authorList>
            <consortium name="RefSeq"/>
        </authorList>
    </citation>
    <scope>IDENTIFICATION</scope>
</reference>
<dbReference type="InterPro" id="IPR031972">
    <property type="entry name" value="CSRNP_N"/>
</dbReference>
<evidence type="ECO:0000256" key="8">
    <source>
        <dbReference type="ARBA" id="ARBA00023242"/>
    </source>
</evidence>
<feature type="compositionally biased region" description="Low complexity" evidence="10">
    <location>
        <begin position="19"/>
        <end position="31"/>
    </location>
</feature>
<dbReference type="KEGG" id="char:105900469"/>
<keyword evidence="5" id="KW-0238">DNA-binding</keyword>
<comment type="subcellular location">
    <subcellularLocation>
        <location evidence="1">Nucleus</location>
    </subcellularLocation>
</comment>
<organism evidence="12 13">
    <name type="scientific">Clupea harengus</name>
    <name type="common">Atlantic herring</name>
    <dbReference type="NCBI Taxonomy" id="7950"/>
    <lineage>
        <taxon>Eukaryota</taxon>
        <taxon>Metazoa</taxon>
        <taxon>Chordata</taxon>
        <taxon>Craniata</taxon>
        <taxon>Vertebrata</taxon>
        <taxon>Euteleostomi</taxon>
        <taxon>Actinopterygii</taxon>
        <taxon>Neopterygii</taxon>
        <taxon>Teleostei</taxon>
        <taxon>Clupei</taxon>
        <taxon>Clupeiformes</taxon>
        <taxon>Clupeoidei</taxon>
        <taxon>Clupeidae</taxon>
        <taxon>Clupea</taxon>
    </lineage>
</organism>
<feature type="compositionally biased region" description="Acidic residues" evidence="10">
    <location>
        <begin position="313"/>
        <end position="324"/>
    </location>
</feature>
<keyword evidence="4" id="KW-0805">Transcription regulation</keyword>
<feature type="region of interest" description="Disordered" evidence="10">
    <location>
        <begin position="1"/>
        <end position="31"/>
    </location>
</feature>
<evidence type="ECO:0000256" key="2">
    <source>
        <dbReference type="ARBA" id="ARBA00008548"/>
    </source>
</evidence>
<feature type="compositionally biased region" description="Basic and acidic residues" evidence="10">
    <location>
        <begin position="1"/>
        <end position="10"/>
    </location>
</feature>
<feature type="coiled-coil region" evidence="9">
    <location>
        <begin position="122"/>
        <end position="149"/>
    </location>
</feature>
<evidence type="ECO:0000256" key="6">
    <source>
        <dbReference type="ARBA" id="ARBA00023159"/>
    </source>
</evidence>
<name>A0A6P3VY13_CLUHA</name>
<dbReference type="PANTHER" id="PTHR13580:SF10">
    <property type="entry name" value="CYSTEINE_SERINE-RICH NUCLEAR PROTEIN 1"/>
    <property type="match status" value="1"/>
</dbReference>
<dbReference type="PANTHER" id="PTHR13580">
    <property type="entry name" value="TGF-BETA INDUCED APOPTOSIS PROTEIN"/>
    <property type="match status" value="1"/>
</dbReference>
<keyword evidence="7" id="KW-0804">Transcription</keyword>
<evidence type="ECO:0000256" key="4">
    <source>
        <dbReference type="ARBA" id="ARBA00023015"/>
    </source>
</evidence>
<gene>
    <name evidence="13" type="primary">LOC105900469</name>
</gene>
<evidence type="ECO:0000256" key="9">
    <source>
        <dbReference type="SAM" id="Coils"/>
    </source>
</evidence>
<keyword evidence="9" id="KW-0175">Coiled coil</keyword>
<feature type="region of interest" description="Disordered" evidence="10">
    <location>
        <begin position="368"/>
        <end position="395"/>
    </location>
</feature>
<dbReference type="Proteomes" id="UP000515152">
    <property type="component" value="Chromosome 25"/>
</dbReference>
<dbReference type="PRINTS" id="PR02031">
    <property type="entry name" value="CYSSERRICHNP"/>
</dbReference>
<feature type="domain" description="Cysteine/serine-rich nuclear protein N-terminal" evidence="11">
    <location>
        <begin position="76"/>
        <end position="299"/>
    </location>
</feature>
<keyword evidence="12" id="KW-1185">Reference proteome</keyword>
<evidence type="ECO:0000256" key="10">
    <source>
        <dbReference type="SAM" id="MobiDB-lite"/>
    </source>
</evidence>
<feature type="region of interest" description="Disordered" evidence="10">
    <location>
        <begin position="304"/>
        <end position="331"/>
    </location>
</feature>
<dbReference type="GO" id="GO:0005634">
    <property type="term" value="C:nucleus"/>
    <property type="evidence" value="ECO:0007669"/>
    <property type="project" value="UniProtKB-SubCell"/>
</dbReference>
<evidence type="ECO:0000259" key="11">
    <source>
        <dbReference type="Pfam" id="PF16019"/>
    </source>
</evidence>
<dbReference type="GO" id="GO:0043565">
    <property type="term" value="F:sequence-specific DNA binding"/>
    <property type="evidence" value="ECO:0007669"/>
    <property type="project" value="TreeGrafter"/>
</dbReference>
<dbReference type="OrthoDB" id="5946974at2759"/>
<keyword evidence="8" id="KW-0539">Nucleus</keyword>
<evidence type="ECO:0000256" key="7">
    <source>
        <dbReference type="ARBA" id="ARBA00023163"/>
    </source>
</evidence>
<evidence type="ECO:0000256" key="1">
    <source>
        <dbReference type="ARBA" id="ARBA00004123"/>
    </source>
</evidence>
<dbReference type="Pfam" id="PF16019">
    <property type="entry name" value="CSRNP_N"/>
    <property type="match status" value="1"/>
</dbReference>
<dbReference type="RefSeq" id="XP_012683239.2">
    <property type="nucleotide sequence ID" value="XM_012827785.3"/>
</dbReference>